<dbReference type="PRINTS" id="PR00743">
    <property type="entry name" value="GLHYDRLASE36"/>
</dbReference>
<dbReference type="Pfam" id="PF16875">
    <property type="entry name" value="Glyco_hydro_36N"/>
    <property type="match status" value="1"/>
</dbReference>
<dbReference type="AlphaFoldDB" id="A0AAE8MSF0"/>
<dbReference type="InterPro" id="IPR013785">
    <property type="entry name" value="Aldolase_TIM"/>
</dbReference>
<dbReference type="EMBL" id="ONZQ02000002">
    <property type="protein sequence ID" value="SPN99064.1"/>
    <property type="molecule type" value="Genomic_DNA"/>
</dbReference>
<evidence type="ECO:0000259" key="5">
    <source>
        <dbReference type="Pfam" id="PF16875"/>
    </source>
</evidence>
<comment type="caution">
    <text evidence="6">The sequence shown here is derived from an EMBL/GenBank/DDBJ whole genome shotgun (WGS) entry which is preliminary data.</text>
</comment>
<accession>A0AAE8MSF0</accession>
<dbReference type="Gene3D" id="2.70.98.60">
    <property type="entry name" value="alpha-galactosidase from lactobacil brevis"/>
    <property type="match status" value="1"/>
</dbReference>
<dbReference type="GO" id="GO:0016052">
    <property type="term" value="P:carbohydrate catabolic process"/>
    <property type="evidence" value="ECO:0007669"/>
    <property type="project" value="InterPro"/>
</dbReference>
<evidence type="ECO:0000256" key="3">
    <source>
        <dbReference type="ARBA" id="ARBA00022801"/>
    </source>
</evidence>
<dbReference type="InterPro" id="IPR017853">
    <property type="entry name" value="GH"/>
</dbReference>
<evidence type="ECO:0000256" key="1">
    <source>
        <dbReference type="ARBA" id="ARBA00001255"/>
    </source>
</evidence>
<dbReference type="CDD" id="cd14791">
    <property type="entry name" value="GH36"/>
    <property type="match status" value="1"/>
</dbReference>
<dbReference type="PANTHER" id="PTHR43053:SF3">
    <property type="entry name" value="ALPHA-GALACTOSIDASE C-RELATED"/>
    <property type="match status" value="1"/>
</dbReference>
<dbReference type="Proteomes" id="UP001187682">
    <property type="component" value="Unassembled WGS sequence"/>
</dbReference>
<gene>
    <name evidence="6" type="ORF">DNG_02103</name>
</gene>
<evidence type="ECO:0000313" key="7">
    <source>
        <dbReference type="Proteomes" id="UP001187682"/>
    </source>
</evidence>
<keyword evidence="4" id="KW-0326">Glycosidase</keyword>
<feature type="domain" description="Glycosyl hydrolase family 36 N-terminal" evidence="5">
    <location>
        <begin position="72"/>
        <end position="179"/>
    </location>
</feature>
<comment type="catalytic activity">
    <reaction evidence="1">
        <text>Hydrolysis of terminal, non-reducing alpha-D-galactose residues in alpha-D-galactosides, including galactose oligosaccharides, galactomannans and galactolipids.</text>
        <dbReference type="EC" id="3.2.1.22"/>
    </reaction>
</comment>
<dbReference type="InterPro" id="IPR038417">
    <property type="entry name" value="Alpga-gal_N_sf"/>
</dbReference>
<dbReference type="InterPro" id="IPR002252">
    <property type="entry name" value="Glyco_hydro_36"/>
</dbReference>
<dbReference type="SUPFAM" id="SSF51445">
    <property type="entry name" value="(Trans)glycosidases"/>
    <property type="match status" value="1"/>
</dbReference>
<organism evidence="6 7">
    <name type="scientific">Cephalotrichum gorgonifer</name>
    <dbReference type="NCBI Taxonomy" id="2041049"/>
    <lineage>
        <taxon>Eukaryota</taxon>
        <taxon>Fungi</taxon>
        <taxon>Dikarya</taxon>
        <taxon>Ascomycota</taxon>
        <taxon>Pezizomycotina</taxon>
        <taxon>Sordariomycetes</taxon>
        <taxon>Hypocreomycetidae</taxon>
        <taxon>Microascales</taxon>
        <taxon>Microascaceae</taxon>
        <taxon>Cephalotrichum</taxon>
    </lineage>
</organism>
<proteinExistence type="predicted"/>
<dbReference type="GO" id="GO:0004557">
    <property type="term" value="F:alpha-galactosidase activity"/>
    <property type="evidence" value="ECO:0007669"/>
    <property type="project" value="UniProtKB-EC"/>
</dbReference>
<dbReference type="Pfam" id="PF02065">
    <property type="entry name" value="Melibiase"/>
    <property type="match status" value="1"/>
</dbReference>
<dbReference type="PANTHER" id="PTHR43053">
    <property type="entry name" value="GLYCOSIDASE FAMILY 31"/>
    <property type="match status" value="1"/>
</dbReference>
<dbReference type="InterPro" id="IPR050985">
    <property type="entry name" value="Alpha-glycosidase_related"/>
</dbReference>
<dbReference type="InterPro" id="IPR031704">
    <property type="entry name" value="Glyco_hydro_36_N"/>
</dbReference>
<name>A0AAE8MSF0_9PEZI</name>
<evidence type="ECO:0000313" key="6">
    <source>
        <dbReference type="EMBL" id="SPN99064.1"/>
    </source>
</evidence>
<dbReference type="EC" id="3.2.1.22" evidence="2"/>
<dbReference type="Gene3D" id="3.20.20.70">
    <property type="entry name" value="Aldolase class I"/>
    <property type="match status" value="1"/>
</dbReference>
<keyword evidence="7" id="KW-1185">Reference proteome</keyword>
<keyword evidence="3" id="KW-0378">Hydrolase</keyword>
<reference evidence="6" key="1">
    <citation type="submission" date="2018-03" db="EMBL/GenBank/DDBJ databases">
        <authorList>
            <person name="Guldener U."/>
        </authorList>
    </citation>
    <scope>NUCLEOTIDE SEQUENCE</scope>
</reference>
<sequence>MGELTPTIQWHTAAFKIDFVQNEKGVLCVRHIIPASSKTAPLPNPSEIPVINVRLVGEGNSHLNKTSKSQIGGYVSERLKYDSHKISKDGSTETLEIQSKDIVTGISVTLRLTVYGSLPVVRSVATVTNESSKKLVVTQLSSLTIGGLTPKSKTWYDDYTLLTATNTWFREAQWREQTLPELGIDENGIRKLPEHQVSSQANFAIGNLGSFSTGTYLPMGMLKSRDDTDVWLWQVENNGSWKWEIGDNKDSVYMSASGPTGIDHGWKKVLQPNESFTSVPVALTRVSGGIEQAFAALNDYRRQIRRPHEDMEKLPIVFNDYMNCLMGDPDEKKIEALLDPVARSGAEYFVIDAGWYADDSNWWDDVGLWEPSQKRFPSGFKVLLDKIRAKGLIPGLWVEPEVVGVRSVVAERLPRDAFFQEKGERIVEKGRYQLDYRHPATIEWMNEVMHNLIVNFGAGFFKFDYNIEVMQGTDVDGQSSGVAALEHGRAYLAWVRSLLDKYPGLVIESCSSGAQRMDYAMLSVHSIQSTSDQQHPSLYAAISAVLPTAVTPEQSGTWAYPQGEWSDEINALTVVNSMLGRVYLSGRLDHLSEDQLSLIMEGMDVYKEIRGDLKDSHGVWPLGLPRWHDDWLALGLKTKTNGTYLAVWRRGGPTEKDIPLKSLGAGAESEATLLYPTRFETESTWDGSDLNLKLPNTTCARLFHVV</sequence>
<protein>
    <recommendedName>
        <fullName evidence="2">alpha-galactosidase</fullName>
        <ecNumber evidence="2">3.2.1.22</ecNumber>
    </recommendedName>
</protein>
<evidence type="ECO:0000256" key="4">
    <source>
        <dbReference type="ARBA" id="ARBA00023295"/>
    </source>
</evidence>
<evidence type="ECO:0000256" key="2">
    <source>
        <dbReference type="ARBA" id="ARBA00012755"/>
    </source>
</evidence>